<comment type="caution">
    <text evidence="2">The sequence shown here is derived from an EMBL/GenBank/DDBJ whole genome shotgun (WGS) entry which is preliminary data.</text>
</comment>
<organism evidence="2">
    <name type="scientific">marine sediment metagenome</name>
    <dbReference type="NCBI Taxonomy" id="412755"/>
    <lineage>
        <taxon>unclassified sequences</taxon>
        <taxon>metagenomes</taxon>
        <taxon>ecological metagenomes</taxon>
    </lineage>
</organism>
<feature type="transmembrane region" description="Helical" evidence="1">
    <location>
        <begin position="42"/>
        <end position="59"/>
    </location>
</feature>
<keyword evidence="1" id="KW-1133">Transmembrane helix</keyword>
<reference evidence="2" key="1">
    <citation type="journal article" date="2014" name="Front. Microbiol.">
        <title>High frequency of phylogenetically diverse reductive dehalogenase-homologous genes in deep subseafloor sedimentary metagenomes.</title>
        <authorList>
            <person name="Kawai M."/>
            <person name="Futagami T."/>
            <person name="Toyoda A."/>
            <person name="Takaki Y."/>
            <person name="Nishi S."/>
            <person name="Hori S."/>
            <person name="Arai W."/>
            <person name="Tsubouchi T."/>
            <person name="Morono Y."/>
            <person name="Uchiyama I."/>
            <person name="Ito T."/>
            <person name="Fujiyama A."/>
            <person name="Inagaki F."/>
            <person name="Takami H."/>
        </authorList>
    </citation>
    <scope>NUCLEOTIDE SEQUENCE</scope>
    <source>
        <strain evidence="2">Expedition CK06-06</strain>
    </source>
</reference>
<keyword evidence="1" id="KW-0812">Transmembrane</keyword>
<protein>
    <submittedName>
        <fullName evidence="2">Uncharacterized protein</fullName>
    </submittedName>
</protein>
<dbReference type="EMBL" id="BARW01025653">
    <property type="protein sequence ID" value="GAJ10942.1"/>
    <property type="molecule type" value="Genomic_DNA"/>
</dbReference>
<gene>
    <name evidence="2" type="ORF">S12H4_41996</name>
</gene>
<name>X1V583_9ZZZZ</name>
<proteinExistence type="predicted"/>
<accession>X1V583</accession>
<evidence type="ECO:0000256" key="1">
    <source>
        <dbReference type="SAM" id="Phobius"/>
    </source>
</evidence>
<sequence length="148" mass="15773">MTGQVGFDEGGVLDALSKPIFSQTDVYYKHKKGLVVHERTRMIEFSLATAIGILVLLYGSKILGMFVTGGVSAIGGLLDSVFGFNLGNISKAVVPIEENDYAAVNARISALLASPLVPLTRKQANCMWAATTRAQTAGTWPVDFSGCF</sequence>
<evidence type="ECO:0000313" key="2">
    <source>
        <dbReference type="EMBL" id="GAJ10942.1"/>
    </source>
</evidence>
<dbReference type="AlphaFoldDB" id="X1V583"/>
<keyword evidence="1" id="KW-0472">Membrane</keyword>